<comment type="function">
    <text evidence="9">Required for normal Golgi function.</text>
</comment>
<evidence type="ECO:0000256" key="7">
    <source>
        <dbReference type="ARBA" id="ARBA00023136"/>
    </source>
</evidence>
<comment type="similarity">
    <text evidence="2 9">Belongs to the COG6 family.</text>
</comment>
<keyword evidence="11" id="KW-0812">Transmembrane</keyword>
<gene>
    <name evidence="14" type="ORF">ABB37_03199</name>
</gene>
<evidence type="ECO:0000256" key="3">
    <source>
        <dbReference type="ARBA" id="ARBA00020973"/>
    </source>
</evidence>
<dbReference type="Pfam" id="PF20653">
    <property type="entry name" value="COG6_C"/>
    <property type="match status" value="1"/>
</dbReference>
<evidence type="ECO:0000313" key="15">
    <source>
        <dbReference type="Proteomes" id="UP000037923"/>
    </source>
</evidence>
<dbReference type="OMA" id="QEYHQGA"/>
<dbReference type="InterPro" id="IPR048369">
    <property type="entry name" value="COG6_C"/>
</dbReference>
<evidence type="ECO:0000256" key="6">
    <source>
        <dbReference type="ARBA" id="ARBA00023034"/>
    </source>
</evidence>
<organism evidence="14 15">
    <name type="scientific">Leptomonas pyrrhocoris</name>
    <name type="common">Firebug parasite</name>
    <dbReference type="NCBI Taxonomy" id="157538"/>
    <lineage>
        <taxon>Eukaryota</taxon>
        <taxon>Discoba</taxon>
        <taxon>Euglenozoa</taxon>
        <taxon>Kinetoplastea</taxon>
        <taxon>Metakinetoplastina</taxon>
        <taxon>Trypanosomatida</taxon>
        <taxon>Trypanosomatidae</taxon>
        <taxon>Leishmaniinae</taxon>
        <taxon>Leptomonas</taxon>
    </lineage>
</organism>
<dbReference type="InterPro" id="IPR010490">
    <property type="entry name" value="COG6"/>
</dbReference>
<dbReference type="GO" id="GO:0006891">
    <property type="term" value="P:intra-Golgi vesicle-mediated transport"/>
    <property type="evidence" value="ECO:0007669"/>
    <property type="project" value="UniProtKB-UniRule"/>
</dbReference>
<evidence type="ECO:0000256" key="2">
    <source>
        <dbReference type="ARBA" id="ARBA00011023"/>
    </source>
</evidence>
<keyword evidence="15" id="KW-1185">Reference proteome</keyword>
<dbReference type="Pfam" id="PF06419">
    <property type="entry name" value="COG6_N"/>
    <property type="match status" value="1"/>
</dbReference>
<dbReference type="RefSeq" id="XP_015660464.1">
    <property type="nucleotide sequence ID" value="XM_015800457.1"/>
</dbReference>
<dbReference type="AlphaFoldDB" id="A0A0N0DWN3"/>
<dbReference type="PANTHER" id="PTHR21506">
    <property type="entry name" value="COMPONENT OF OLIGOMERIC GOLGI COMPLEX 6"/>
    <property type="match status" value="1"/>
</dbReference>
<dbReference type="PANTHER" id="PTHR21506:SF0">
    <property type="entry name" value="CONSERVED OLIGOMERIC GOLGI COMPLEX SUBUNIT 6"/>
    <property type="match status" value="1"/>
</dbReference>
<evidence type="ECO:0000256" key="5">
    <source>
        <dbReference type="ARBA" id="ARBA00022927"/>
    </source>
</evidence>
<evidence type="ECO:0000256" key="1">
    <source>
        <dbReference type="ARBA" id="ARBA00004395"/>
    </source>
</evidence>
<dbReference type="GO" id="GO:0017119">
    <property type="term" value="C:Golgi transport complex"/>
    <property type="evidence" value="ECO:0007669"/>
    <property type="project" value="UniProtKB-UniRule"/>
</dbReference>
<dbReference type="EMBL" id="LGTL01000005">
    <property type="protein sequence ID" value="KPA82025.1"/>
    <property type="molecule type" value="Genomic_DNA"/>
</dbReference>
<dbReference type="SMART" id="SM01087">
    <property type="entry name" value="COG6"/>
    <property type="match status" value="1"/>
</dbReference>
<dbReference type="InterPro" id="IPR048368">
    <property type="entry name" value="COG6_N"/>
</dbReference>
<feature type="transmembrane region" description="Helical" evidence="11">
    <location>
        <begin position="20"/>
        <end position="38"/>
    </location>
</feature>
<keyword evidence="6 9" id="KW-0333">Golgi apparatus</keyword>
<proteinExistence type="inferred from homology"/>
<comment type="subcellular location">
    <subcellularLocation>
        <location evidence="1 9">Golgi apparatus membrane</location>
        <topology evidence="1 9">Peripheral membrane protein</topology>
    </subcellularLocation>
</comment>
<sequence length="1193" mass="126722">MGAQYAYLELKGVSRPTVSLAIPSILFLFLVFVMQPQFTPSAGLPSISQAMPRADASALPPPAEMSEPGVAPPAFSAAPAAKVQIVPSTSLSSSKLAAFDPSPTRQPNAAPLSTSAAATSAAAAATTTTTTTTFASNKNSATQRKVSKLLDITTSSDIKDLASYVDEVLPGYFYSVDADGITSSPNKDKGDSEAASTSSNTGSPGTRGAAAASGSGFGKAITSATLRSALDHRAIDMHKSFLHEFAAVYQSYQRVAAEVNALQEKCTGLENALSTSTGGSASAAEDFFYQIHMHQVELQLLQHHEKEVDDFRKQHHFGPAEQQVLDEGPVDMNFLNVLERAREVHRRSSELMQSQEYHQGAAAVMESTYTAVARATEKIARHLLATAGTTAAGRGDAGAGATTGGVGAIAADVPEVTGFQLRCVRLLYEESPLLHEKFLDEVARLRRASVLRRYFHLLTTGSANTSSGMYQSGGQPRVDAGGATTGDVAEAGMGARPLEAELNNPTYFFSSLCAWLHQTIVEEQDFLHTFFMNDEAEAQTGRRGSGQGANAEANAPVSVLIDADRVEQDVARQQVLLDSVFGGVCKHIQAALDNVLTRLGRSASALGVARCEGQNGPGDAGEDGVAENRAPAPHKGPRGLTGGLTRLFMAATGRTPLGPFRRKGSDESNAVLQRYATVTTRAQLEAVASSVLHAPLNGVQTCVALVQLFEYYSVTTLTPLLGEEAALTRLIRETAPQQTRDVFQRLLRVLAAHLLDSTVGVIHYTATLRRLASSSALNSTAAGSEGEASSAQQGSASSSMSILRFLTSMTYGEDAEGVSNLSVSGPTNDSRSDFSASVSSATNTKFRQASDKQLQRHSAQDLMRVLVQLVLPPSPEVAAYCSVLRAVLRDTARQADLLHAISVQQQRQNVTGAAEAAASSAATNGSAACGSAGSASHLRTEVAGFVRELLNALWRAAQYVQEDGTLRAHLDDPCRAILQYNVLYQLLEIMEQHSDVLELLCGSADADIATASGETAENGDTRYEFDTLRAEVGAAMNALRRRLLLQWEDAVAWFYFPLSTETVVASVLAANTTAGAEAPGESEAEEHRRIVPKKDVRRALKQVVNVYNTIASKGHLPEPVPLLPALCGNEKVRKEVSAEVTKSVVERVYPAQFRALQKLPPSEELAAVQEEMSPQNLAILVDFGSSSASAPLT</sequence>
<evidence type="ECO:0000256" key="11">
    <source>
        <dbReference type="SAM" id="Phobius"/>
    </source>
</evidence>
<dbReference type="Proteomes" id="UP000037923">
    <property type="component" value="Unassembled WGS sequence"/>
</dbReference>
<evidence type="ECO:0000259" key="13">
    <source>
        <dbReference type="Pfam" id="PF20653"/>
    </source>
</evidence>
<dbReference type="GO" id="GO:0015031">
    <property type="term" value="P:protein transport"/>
    <property type="evidence" value="ECO:0007669"/>
    <property type="project" value="UniProtKB-KW"/>
</dbReference>
<dbReference type="VEuPathDB" id="TriTrypDB:LpyrH10_05_0590"/>
<feature type="domain" description="Conserved Oligomeric Golgi complex subunit 6 C-terminal" evidence="13">
    <location>
        <begin position="362"/>
        <end position="597"/>
    </location>
</feature>
<keyword evidence="5 9" id="KW-0653">Protein transport</keyword>
<feature type="region of interest" description="Disordered" evidence="10">
    <location>
        <begin position="612"/>
        <end position="641"/>
    </location>
</feature>
<feature type="region of interest" description="Disordered" evidence="10">
    <location>
        <begin position="96"/>
        <end position="115"/>
    </location>
</feature>
<evidence type="ECO:0000256" key="9">
    <source>
        <dbReference type="RuleBase" id="RU365075"/>
    </source>
</evidence>
<comment type="caution">
    <text evidence="14">The sequence shown here is derived from an EMBL/GenBank/DDBJ whole genome shotgun (WGS) entry which is preliminary data.</text>
</comment>
<name>A0A0N0DWN3_LEPPY</name>
<reference evidence="14 15" key="1">
    <citation type="submission" date="2015-07" db="EMBL/GenBank/DDBJ databases">
        <title>High-quality genome of monoxenous trypanosomatid Leptomonas pyrrhocoris.</title>
        <authorList>
            <person name="Flegontov P."/>
            <person name="Butenko A."/>
            <person name="Firsov S."/>
            <person name="Vlcek C."/>
            <person name="Logacheva M.D."/>
            <person name="Field M."/>
            <person name="Filatov D."/>
            <person name="Flegontova O."/>
            <person name="Gerasimov E."/>
            <person name="Jackson A.P."/>
            <person name="Kelly S."/>
            <person name="Opperdoes F."/>
            <person name="O'Reilly A."/>
            <person name="Votypka J."/>
            <person name="Yurchenko V."/>
            <person name="Lukes J."/>
        </authorList>
    </citation>
    <scope>NUCLEOTIDE SEQUENCE [LARGE SCALE GENOMIC DNA]</scope>
    <source>
        <strain evidence="14">H10</strain>
    </source>
</reference>
<keyword evidence="7 9" id="KW-0472">Membrane</keyword>
<feature type="domain" description="Conserved oligomeric complex COG6 N-terminal" evidence="12">
    <location>
        <begin position="222"/>
        <end position="327"/>
    </location>
</feature>
<comment type="subunit">
    <text evidence="9">Component of the conserved oligomeric Golgi complex.</text>
</comment>
<evidence type="ECO:0000259" key="12">
    <source>
        <dbReference type="Pfam" id="PF06419"/>
    </source>
</evidence>
<feature type="region of interest" description="Disordered" evidence="10">
    <location>
        <begin position="183"/>
        <end position="215"/>
    </location>
</feature>
<dbReference type="OrthoDB" id="272987at2759"/>
<evidence type="ECO:0000256" key="8">
    <source>
        <dbReference type="ARBA" id="ARBA00031348"/>
    </source>
</evidence>
<keyword evidence="11" id="KW-1133">Transmembrane helix</keyword>
<keyword evidence="4 9" id="KW-0813">Transport</keyword>
<evidence type="ECO:0000256" key="4">
    <source>
        <dbReference type="ARBA" id="ARBA00022448"/>
    </source>
</evidence>
<protein>
    <recommendedName>
        <fullName evidence="3 9">Conserved oligomeric Golgi complex subunit 6</fullName>
        <shortName evidence="9">COG complex subunit 6</shortName>
    </recommendedName>
    <alternativeName>
        <fullName evidence="8 9">Component of oligomeric Golgi complex 6</fullName>
    </alternativeName>
</protein>
<dbReference type="GO" id="GO:0000139">
    <property type="term" value="C:Golgi membrane"/>
    <property type="evidence" value="ECO:0007669"/>
    <property type="project" value="UniProtKB-SubCell"/>
</dbReference>
<accession>A0A0N0DWN3</accession>
<dbReference type="GeneID" id="26903490"/>
<evidence type="ECO:0000313" key="14">
    <source>
        <dbReference type="EMBL" id="KPA82025.1"/>
    </source>
</evidence>
<evidence type="ECO:0000256" key="10">
    <source>
        <dbReference type="SAM" id="MobiDB-lite"/>
    </source>
</evidence>
<feature type="compositionally biased region" description="Low complexity" evidence="10">
    <location>
        <begin position="202"/>
        <end position="215"/>
    </location>
</feature>